<keyword evidence="9" id="KW-0472">Membrane</keyword>
<keyword evidence="2" id="KW-0813">Transport</keyword>
<dbReference type="PROSITE" id="PS50893">
    <property type="entry name" value="ABC_TRANSPORTER_2"/>
    <property type="match status" value="1"/>
</dbReference>
<dbReference type="GO" id="GO:0005524">
    <property type="term" value="F:ATP binding"/>
    <property type="evidence" value="ECO:0007669"/>
    <property type="project" value="UniProtKB-KW"/>
</dbReference>
<dbReference type="InterPro" id="IPR003439">
    <property type="entry name" value="ABC_transporter-like_ATP-bd"/>
</dbReference>
<keyword evidence="12" id="KW-1185">Reference proteome</keyword>
<evidence type="ECO:0000256" key="6">
    <source>
        <dbReference type="ARBA" id="ARBA00022840"/>
    </source>
</evidence>
<dbReference type="Pfam" id="PF00005">
    <property type="entry name" value="ABC_tran"/>
    <property type="match status" value="1"/>
</dbReference>
<proteinExistence type="predicted"/>
<dbReference type="InterPro" id="IPR003593">
    <property type="entry name" value="AAA+_ATPase"/>
</dbReference>
<dbReference type="InterPro" id="IPR027417">
    <property type="entry name" value="P-loop_NTPase"/>
</dbReference>
<sequence>MTGEIQKGSITALIGPNGSGKSSLLSLLCGLTLPTTGQISLNDELLTEIKRSDLAKKLALLPQSNPVPATLTVSDLVTFGRHPHRPWYKKMAKEDKEIIDWAMIETGINSYSERLLTDLSGGELQRTWLAMVLAQNTDILMLDEPTSWLDISHQLSLLKIVRRLNQQYNKTIVWILHDLNQARQFSDRAILINEGQIVNQGNAKDVINAKDISNVYQTPVKMHSLDDLQILWPEEQV</sequence>
<keyword evidence="6 11" id="KW-0067">ATP-binding</keyword>
<gene>
    <name evidence="11" type="ORF">IF202_06980</name>
</gene>
<dbReference type="CDD" id="cd03214">
    <property type="entry name" value="ABC_Iron-Siderophores_B12_Hemin"/>
    <property type="match status" value="1"/>
</dbReference>
<organism evidence="11 12">
    <name type="scientific">Marinomonas colpomeniae</name>
    <dbReference type="NCBI Taxonomy" id="2774408"/>
    <lineage>
        <taxon>Bacteria</taxon>
        <taxon>Pseudomonadati</taxon>
        <taxon>Pseudomonadota</taxon>
        <taxon>Gammaproteobacteria</taxon>
        <taxon>Oceanospirillales</taxon>
        <taxon>Oceanospirillaceae</taxon>
        <taxon>Marinomonas</taxon>
    </lineage>
</organism>
<dbReference type="EMBL" id="JACYFC010000002">
    <property type="protein sequence ID" value="MBD5770792.1"/>
    <property type="molecule type" value="Genomic_DNA"/>
</dbReference>
<dbReference type="SUPFAM" id="SSF52540">
    <property type="entry name" value="P-loop containing nucleoside triphosphate hydrolases"/>
    <property type="match status" value="1"/>
</dbReference>
<evidence type="ECO:0000256" key="9">
    <source>
        <dbReference type="ARBA" id="ARBA00023136"/>
    </source>
</evidence>
<keyword evidence="3" id="KW-1003">Cell membrane</keyword>
<evidence type="ECO:0000256" key="8">
    <source>
        <dbReference type="ARBA" id="ARBA00023065"/>
    </source>
</evidence>
<comment type="subcellular location">
    <subcellularLocation>
        <location evidence="1">Cell membrane</location>
        <topology evidence="1">Peripheral membrane protein</topology>
    </subcellularLocation>
</comment>
<keyword evidence="8" id="KW-0406">Ion transport</keyword>
<evidence type="ECO:0000259" key="10">
    <source>
        <dbReference type="PROSITE" id="PS50893"/>
    </source>
</evidence>
<name>A0ABR8P0H5_9GAMM</name>
<evidence type="ECO:0000256" key="7">
    <source>
        <dbReference type="ARBA" id="ARBA00023004"/>
    </source>
</evidence>
<evidence type="ECO:0000256" key="4">
    <source>
        <dbReference type="ARBA" id="ARBA00022496"/>
    </source>
</evidence>
<keyword evidence="4" id="KW-0410">Iron transport</keyword>
<evidence type="ECO:0000256" key="1">
    <source>
        <dbReference type="ARBA" id="ARBA00004202"/>
    </source>
</evidence>
<feature type="domain" description="ABC transporter" evidence="10">
    <location>
        <begin position="1"/>
        <end position="219"/>
    </location>
</feature>
<keyword evidence="7" id="KW-0408">Iron</keyword>
<comment type="caution">
    <text evidence="11">The sequence shown here is derived from an EMBL/GenBank/DDBJ whole genome shotgun (WGS) entry which is preliminary data.</text>
</comment>
<dbReference type="PANTHER" id="PTHR42771:SF2">
    <property type="entry name" value="IRON(3+)-HYDROXAMATE IMPORT ATP-BINDING PROTEIN FHUC"/>
    <property type="match status" value="1"/>
</dbReference>
<protein>
    <submittedName>
        <fullName evidence="11">ABC transporter ATP-binding protein</fullName>
    </submittedName>
</protein>
<evidence type="ECO:0000256" key="5">
    <source>
        <dbReference type="ARBA" id="ARBA00022741"/>
    </source>
</evidence>
<dbReference type="PANTHER" id="PTHR42771">
    <property type="entry name" value="IRON(3+)-HYDROXAMATE IMPORT ATP-BINDING PROTEIN FHUC"/>
    <property type="match status" value="1"/>
</dbReference>
<accession>A0ABR8P0H5</accession>
<dbReference type="Gene3D" id="3.40.50.300">
    <property type="entry name" value="P-loop containing nucleotide triphosphate hydrolases"/>
    <property type="match status" value="1"/>
</dbReference>
<dbReference type="Proteomes" id="UP000604161">
    <property type="component" value="Unassembled WGS sequence"/>
</dbReference>
<evidence type="ECO:0000313" key="12">
    <source>
        <dbReference type="Proteomes" id="UP000604161"/>
    </source>
</evidence>
<dbReference type="InterPro" id="IPR051535">
    <property type="entry name" value="Siderophore_ABC-ATPase"/>
</dbReference>
<evidence type="ECO:0000256" key="3">
    <source>
        <dbReference type="ARBA" id="ARBA00022475"/>
    </source>
</evidence>
<evidence type="ECO:0000256" key="2">
    <source>
        <dbReference type="ARBA" id="ARBA00022448"/>
    </source>
</evidence>
<reference evidence="11 12" key="1">
    <citation type="submission" date="2020-09" db="EMBL/GenBank/DDBJ databases">
        <title>Marinomonas sp. nov., isolated from the cysticercosis algae of Qingdao, China.</title>
        <authorList>
            <person name="Sun X."/>
        </authorList>
    </citation>
    <scope>NUCLEOTIDE SEQUENCE [LARGE SCALE GENOMIC DNA]</scope>
    <source>
        <strain evidence="11 12">SM2066</strain>
    </source>
</reference>
<dbReference type="SMART" id="SM00382">
    <property type="entry name" value="AAA"/>
    <property type="match status" value="1"/>
</dbReference>
<evidence type="ECO:0000313" key="11">
    <source>
        <dbReference type="EMBL" id="MBD5770792.1"/>
    </source>
</evidence>
<keyword evidence="5" id="KW-0547">Nucleotide-binding</keyword>